<proteinExistence type="predicted"/>
<dbReference type="EMBL" id="JAPQER010000004">
    <property type="protein sequence ID" value="MCY6484769.1"/>
    <property type="molecule type" value="Genomic_DNA"/>
</dbReference>
<reference evidence="2" key="1">
    <citation type="submission" date="2022-12" db="EMBL/GenBank/DDBJ databases">
        <authorList>
            <person name="Wang J."/>
        </authorList>
    </citation>
    <scope>NUCLEOTIDE SEQUENCE</scope>
    <source>
        <strain evidence="2">HY-45-18</strain>
    </source>
</reference>
<evidence type="ECO:0000313" key="3">
    <source>
        <dbReference type="Proteomes" id="UP001078443"/>
    </source>
</evidence>
<keyword evidence="1" id="KW-0812">Transmembrane</keyword>
<evidence type="ECO:0000313" key="2">
    <source>
        <dbReference type="EMBL" id="MCY6484769.1"/>
    </source>
</evidence>
<keyword evidence="3" id="KW-1185">Reference proteome</keyword>
<dbReference type="Proteomes" id="UP001078443">
    <property type="component" value="Unassembled WGS sequence"/>
</dbReference>
<feature type="transmembrane region" description="Helical" evidence="1">
    <location>
        <begin position="44"/>
        <end position="61"/>
    </location>
</feature>
<feature type="transmembrane region" description="Helical" evidence="1">
    <location>
        <begin position="12"/>
        <end position="32"/>
    </location>
</feature>
<organism evidence="2 3">
    <name type="scientific">Clostridium aestuarii</name>
    <dbReference type="NCBI Taxonomy" id="338193"/>
    <lineage>
        <taxon>Bacteria</taxon>
        <taxon>Bacillati</taxon>
        <taxon>Bacillota</taxon>
        <taxon>Clostridia</taxon>
        <taxon>Eubacteriales</taxon>
        <taxon>Clostridiaceae</taxon>
        <taxon>Clostridium</taxon>
    </lineage>
</organism>
<evidence type="ECO:0000256" key="1">
    <source>
        <dbReference type="SAM" id="Phobius"/>
    </source>
</evidence>
<accession>A0ABT4D0K2</accession>
<sequence length="163" mass="18895">MYKETVMCKKIFIMFLIVMLLAVSIVVSDLVVGMNIGKYQVGEQLGVVITFFTFGLVIKQIQKGKIKYKYFLIADEFIIYKVRGSRQDVVENIKIKDIKCIKKVSERVEKFDSIKSKKYTCLNSNSNVYSCKYNDDNGTNKFYFEPSGELVNRLYSLIDERIS</sequence>
<keyword evidence="1" id="KW-0472">Membrane</keyword>
<gene>
    <name evidence="2" type="ORF">OW763_10500</name>
</gene>
<protein>
    <submittedName>
        <fullName evidence="2">Uncharacterized protein</fullName>
    </submittedName>
</protein>
<keyword evidence="1" id="KW-1133">Transmembrane helix</keyword>
<name>A0ABT4D0K2_9CLOT</name>
<comment type="caution">
    <text evidence="2">The sequence shown here is derived from an EMBL/GenBank/DDBJ whole genome shotgun (WGS) entry which is preliminary data.</text>
</comment>